<dbReference type="PANTHER" id="PTHR38166:SF1">
    <property type="entry name" value="C2H2-TYPE DOMAIN-CONTAINING PROTEIN"/>
    <property type="match status" value="1"/>
</dbReference>
<feature type="compositionally biased region" description="Low complexity" evidence="1">
    <location>
        <begin position="92"/>
        <end position="106"/>
    </location>
</feature>
<dbReference type="PANTHER" id="PTHR38166">
    <property type="entry name" value="C2H2-TYPE DOMAIN-CONTAINING PROTEIN-RELATED"/>
    <property type="match status" value="1"/>
</dbReference>
<evidence type="ECO:0000256" key="1">
    <source>
        <dbReference type="SAM" id="MobiDB-lite"/>
    </source>
</evidence>
<organism evidence="2 3">
    <name type="scientific">Dactylonectria macrodidyma</name>
    <dbReference type="NCBI Taxonomy" id="307937"/>
    <lineage>
        <taxon>Eukaryota</taxon>
        <taxon>Fungi</taxon>
        <taxon>Dikarya</taxon>
        <taxon>Ascomycota</taxon>
        <taxon>Pezizomycotina</taxon>
        <taxon>Sordariomycetes</taxon>
        <taxon>Hypocreomycetidae</taxon>
        <taxon>Hypocreales</taxon>
        <taxon>Nectriaceae</taxon>
        <taxon>Dactylonectria</taxon>
    </lineage>
</organism>
<name>A0A9P9FHR4_9HYPO</name>
<feature type="region of interest" description="Disordered" evidence="1">
    <location>
        <begin position="1"/>
        <end position="46"/>
    </location>
</feature>
<keyword evidence="3" id="KW-1185">Reference proteome</keyword>
<protein>
    <submittedName>
        <fullName evidence="2">Uncharacterized protein</fullName>
    </submittedName>
</protein>
<feature type="region of interest" description="Disordered" evidence="1">
    <location>
        <begin position="53"/>
        <end position="72"/>
    </location>
</feature>
<feature type="compositionally biased region" description="Basic and acidic residues" evidence="1">
    <location>
        <begin position="62"/>
        <end position="72"/>
    </location>
</feature>
<dbReference type="AlphaFoldDB" id="A0A9P9FHR4"/>
<dbReference type="OrthoDB" id="4161727at2759"/>
<gene>
    <name evidence="2" type="ORF">EDB81DRAFT_351861</name>
</gene>
<evidence type="ECO:0000313" key="2">
    <source>
        <dbReference type="EMBL" id="KAH7161684.1"/>
    </source>
</evidence>
<proteinExistence type="predicted"/>
<feature type="compositionally biased region" description="Polar residues" evidence="1">
    <location>
        <begin position="152"/>
        <end position="169"/>
    </location>
</feature>
<feature type="compositionally biased region" description="Basic and acidic residues" evidence="1">
    <location>
        <begin position="30"/>
        <end position="43"/>
    </location>
</feature>
<evidence type="ECO:0000313" key="3">
    <source>
        <dbReference type="Proteomes" id="UP000738349"/>
    </source>
</evidence>
<reference evidence="2" key="1">
    <citation type="journal article" date="2021" name="Nat. Commun.">
        <title>Genetic determinants of endophytism in the Arabidopsis root mycobiome.</title>
        <authorList>
            <person name="Mesny F."/>
            <person name="Miyauchi S."/>
            <person name="Thiergart T."/>
            <person name="Pickel B."/>
            <person name="Atanasova L."/>
            <person name="Karlsson M."/>
            <person name="Huettel B."/>
            <person name="Barry K.W."/>
            <person name="Haridas S."/>
            <person name="Chen C."/>
            <person name="Bauer D."/>
            <person name="Andreopoulos W."/>
            <person name="Pangilinan J."/>
            <person name="LaButti K."/>
            <person name="Riley R."/>
            <person name="Lipzen A."/>
            <person name="Clum A."/>
            <person name="Drula E."/>
            <person name="Henrissat B."/>
            <person name="Kohler A."/>
            <person name="Grigoriev I.V."/>
            <person name="Martin F.M."/>
            <person name="Hacquard S."/>
        </authorList>
    </citation>
    <scope>NUCLEOTIDE SEQUENCE</scope>
    <source>
        <strain evidence="2">MPI-CAGE-AT-0147</strain>
    </source>
</reference>
<sequence>MQSTQSAPVGVGSEASRRPSGARATLGDHGQTDRIGIEEHNHQDNVSGHLSASVTVLSPDSPGHDGHRERGGSEIVEQISNVSISEEDGNVSSTESLSNSFSSDSVLSLGTVATSKKEAIVQYMIKLCRAWFDSRLVILARQCNEGEPGVQSGPTSSVSYTRGSGSTVRGSKRPRASEDEDGLDDERNEDEENDGRKESGVESESRKLACPFLKYNPGKYQAWRCCRWGWSTVHRVKLVQLKMALAYL</sequence>
<feature type="compositionally biased region" description="Acidic residues" evidence="1">
    <location>
        <begin position="178"/>
        <end position="193"/>
    </location>
</feature>
<comment type="caution">
    <text evidence="2">The sequence shown here is derived from an EMBL/GenBank/DDBJ whole genome shotgun (WGS) entry which is preliminary data.</text>
</comment>
<dbReference type="EMBL" id="JAGMUV010000004">
    <property type="protein sequence ID" value="KAH7161684.1"/>
    <property type="molecule type" value="Genomic_DNA"/>
</dbReference>
<feature type="region of interest" description="Disordered" evidence="1">
    <location>
        <begin position="84"/>
        <end position="106"/>
    </location>
</feature>
<dbReference type="Proteomes" id="UP000738349">
    <property type="component" value="Unassembled WGS sequence"/>
</dbReference>
<accession>A0A9P9FHR4</accession>
<feature type="region of interest" description="Disordered" evidence="1">
    <location>
        <begin position="145"/>
        <end position="202"/>
    </location>
</feature>